<reference evidence="1 2" key="1">
    <citation type="submission" date="2022-04" db="EMBL/GenBank/DDBJ databases">
        <title>Genome draft of Actinomadura sp. ATCC 31491.</title>
        <authorList>
            <person name="Shi X."/>
            <person name="Du Y."/>
        </authorList>
    </citation>
    <scope>NUCLEOTIDE SEQUENCE [LARGE SCALE GENOMIC DNA]</scope>
    <source>
        <strain evidence="1 2">ATCC 31491</strain>
    </source>
</reference>
<sequence length="66" mass="7580">MCSWLGFRDAATLTLSSTARPLRGQVVRLRDHRPEMRFAALATTFVNSSLHPGQWRIEAMRKETHL</sequence>
<accession>A0ABT0FUA5</accession>
<proteinExistence type="predicted"/>
<gene>
    <name evidence="1" type="ORF">MF672_019170</name>
</gene>
<comment type="caution">
    <text evidence="1">The sequence shown here is derived from an EMBL/GenBank/DDBJ whole genome shotgun (WGS) entry which is preliminary data.</text>
</comment>
<name>A0ABT0FUA5_9ACTN</name>
<dbReference type="Proteomes" id="UP001317259">
    <property type="component" value="Unassembled WGS sequence"/>
</dbReference>
<protein>
    <submittedName>
        <fullName evidence="1">Uncharacterized protein</fullName>
    </submittedName>
</protein>
<evidence type="ECO:0000313" key="2">
    <source>
        <dbReference type="Proteomes" id="UP001317259"/>
    </source>
</evidence>
<organism evidence="1 2">
    <name type="scientific">Actinomadura luzonensis</name>
    <dbReference type="NCBI Taxonomy" id="2805427"/>
    <lineage>
        <taxon>Bacteria</taxon>
        <taxon>Bacillati</taxon>
        <taxon>Actinomycetota</taxon>
        <taxon>Actinomycetes</taxon>
        <taxon>Streptosporangiales</taxon>
        <taxon>Thermomonosporaceae</taxon>
        <taxon>Actinomadura</taxon>
    </lineage>
</organism>
<dbReference type="EMBL" id="JAKRKC020000001">
    <property type="protein sequence ID" value="MCK2215901.1"/>
    <property type="molecule type" value="Genomic_DNA"/>
</dbReference>
<keyword evidence="2" id="KW-1185">Reference proteome</keyword>
<evidence type="ECO:0000313" key="1">
    <source>
        <dbReference type="EMBL" id="MCK2215901.1"/>
    </source>
</evidence>